<accession>A0A840Z2P8</accession>
<dbReference type="RefSeq" id="WP_184005821.1">
    <property type="nucleotide sequence ID" value="NZ_BAABIF010000027.1"/>
</dbReference>
<dbReference type="Proteomes" id="UP000554342">
    <property type="component" value="Unassembled WGS sequence"/>
</dbReference>
<reference evidence="1 2" key="1">
    <citation type="submission" date="2020-08" db="EMBL/GenBank/DDBJ databases">
        <title>Genomic Encyclopedia of Type Strains, Phase IV (KMG-IV): sequencing the most valuable type-strain genomes for metagenomic binning, comparative biology and taxonomic classification.</title>
        <authorList>
            <person name="Goeker M."/>
        </authorList>
    </citation>
    <scope>NUCLEOTIDE SEQUENCE [LARGE SCALE GENOMIC DNA]</scope>
    <source>
        <strain evidence="1 2">DSM 27203</strain>
    </source>
</reference>
<protein>
    <submittedName>
        <fullName evidence="1">Uncharacterized protein</fullName>
    </submittedName>
</protein>
<evidence type="ECO:0000313" key="1">
    <source>
        <dbReference type="EMBL" id="MBB5720195.1"/>
    </source>
</evidence>
<proteinExistence type="predicted"/>
<organism evidence="1 2">
    <name type="scientific">Stakelama sediminis</name>
    <dbReference type="NCBI Taxonomy" id="463200"/>
    <lineage>
        <taxon>Bacteria</taxon>
        <taxon>Pseudomonadati</taxon>
        <taxon>Pseudomonadota</taxon>
        <taxon>Alphaproteobacteria</taxon>
        <taxon>Sphingomonadales</taxon>
        <taxon>Sphingomonadaceae</taxon>
        <taxon>Stakelama</taxon>
    </lineage>
</organism>
<sequence length="275" mass="30068">MTNPENLSPRLAGLKADLAARIPTRNQTAQTELAAKSLSEVIIRYLSWQARLIRPRPRDVVIWPEVTASSHYPAYAAEIANIEAAFRAGDDMNPYLSTQVRTHAYAAELPPPTAALSNDEWVKRNWRGKDRMRVTVDAHHLHLGGKQADGSVARSGPLLFAGITPDQAFFLTIGDHDSFDDGTVSGIMHDKLDAYLASQGGGAMLGGPMITLGGTQVKDVRRADSIMKTLRKLDDALDNHAESDVNASVIRLEWDDIVATNDTSGQEFTRIKGQL</sequence>
<gene>
    <name evidence="1" type="ORF">FHR23_003158</name>
</gene>
<comment type="caution">
    <text evidence="1">The sequence shown here is derived from an EMBL/GenBank/DDBJ whole genome shotgun (WGS) entry which is preliminary data.</text>
</comment>
<dbReference type="EMBL" id="JACIJI010000010">
    <property type="protein sequence ID" value="MBB5720195.1"/>
    <property type="molecule type" value="Genomic_DNA"/>
</dbReference>
<dbReference type="AlphaFoldDB" id="A0A840Z2P8"/>
<name>A0A840Z2P8_9SPHN</name>
<keyword evidence="2" id="KW-1185">Reference proteome</keyword>
<evidence type="ECO:0000313" key="2">
    <source>
        <dbReference type="Proteomes" id="UP000554342"/>
    </source>
</evidence>